<keyword evidence="3" id="KW-1185">Reference proteome</keyword>
<evidence type="ECO:0000313" key="3">
    <source>
        <dbReference type="Proteomes" id="UP000011717"/>
    </source>
</evidence>
<dbReference type="Gene3D" id="3.10.620.30">
    <property type="match status" value="1"/>
</dbReference>
<dbReference type="OrthoDB" id="5438043at2"/>
<dbReference type="Proteomes" id="UP000011717">
    <property type="component" value="Unassembled WGS sequence"/>
</dbReference>
<reference evidence="2 3" key="1">
    <citation type="journal article" date="2013" name="Genome Announc.">
        <title>Draft Genome Sequence of Strain JLT2015T, Belonging to the Family Sphingomonadaceae of the Alphaproteobacteria.</title>
        <authorList>
            <person name="Tang K."/>
            <person name="Liu K."/>
            <person name="Li S."/>
            <person name="Jiao N."/>
        </authorList>
    </citation>
    <scope>NUCLEOTIDE SEQUENCE [LARGE SCALE GENOMIC DNA]</scope>
    <source>
        <strain evidence="2 3">JLT2015</strain>
    </source>
</reference>
<protein>
    <recommendedName>
        <fullName evidence="1">Transglutaminase-like domain-containing protein</fullName>
    </recommendedName>
</protein>
<name>M2T777_9SPHN</name>
<comment type="caution">
    <text evidence="2">The sequence shown here is derived from an EMBL/GenBank/DDBJ whole genome shotgun (WGS) entry which is preliminary data.</text>
</comment>
<dbReference type="SUPFAM" id="SSF54001">
    <property type="entry name" value="Cysteine proteinases"/>
    <property type="match status" value="1"/>
</dbReference>
<proteinExistence type="predicted"/>
<dbReference type="Pfam" id="PF01841">
    <property type="entry name" value="Transglut_core"/>
    <property type="match status" value="1"/>
</dbReference>
<dbReference type="RefSeq" id="WP_008603213.1">
    <property type="nucleotide sequence ID" value="NZ_AMRV01000008.1"/>
</dbReference>
<accession>M2T777</accession>
<organism evidence="2 3">
    <name type="scientific">Pacificimonas flava</name>
    <dbReference type="NCBI Taxonomy" id="1234595"/>
    <lineage>
        <taxon>Bacteria</taxon>
        <taxon>Pseudomonadati</taxon>
        <taxon>Pseudomonadota</taxon>
        <taxon>Alphaproteobacteria</taxon>
        <taxon>Sphingomonadales</taxon>
        <taxon>Sphingosinicellaceae</taxon>
        <taxon>Pacificimonas</taxon>
    </lineage>
</organism>
<dbReference type="EMBL" id="AMRV01000008">
    <property type="protein sequence ID" value="EMD82364.1"/>
    <property type="molecule type" value="Genomic_DNA"/>
</dbReference>
<feature type="domain" description="Transglutaminase-like" evidence="1">
    <location>
        <begin position="158"/>
        <end position="218"/>
    </location>
</feature>
<gene>
    <name evidence="2" type="ORF">C725_2402</name>
</gene>
<dbReference type="PANTHER" id="PTHR33490:SF12">
    <property type="entry name" value="BLL5557 PROTEIN"/>
    <property type="match status" value="1"/>
</dbReference>
<dbReference type="InterPro" id="IPR038765">
    <property type="entry name" value="Papain-like_cys_pep_sf"/>
</dbReference>
<evidence type="ECO:0000313" key="2">
    <source>
        <dbReference type="EMBL" id="EMD82364.1"/>
    </source>
</evidence>
<dbReference type="PANTHER" id="PTHR33490">
    <property type="entry name" value="BLR5614 PROTEIN-RELATED"/>
    <property type="match status" value="1"/>
</dbReference>
<sequence>MKLQVESELEYALSGDADILLQIEVAGLSDQSLAHSTLDIGEGSAGVRIAGEDQIGERMWLRRSTRLTAHYRADAEVTRPADDCTNLRQTPVSDLPAHAVKYLMGSRYCDFTRFQSFVQDEFGHLSGGARIQAMRGWIERKFLYTPGSSSAATTAVDTFVSRRGICRDYAHVLIAFSRAAAIPARMVSVYALGVDPQDFHAVVEVYLEGGWHLVDPTGMAPVDGIAKIGVGRDAADVSFLTVYGAATLERQEVRVSRTE</sequence>
<dbReference type="Gene3D" id="2.60.40.2250">
    <property type="match status" value="1"/>
</dbReference>
<evidence type="ECO:0000259" key="1">
    <source>
        <dbReference type="SMART" id="SM00460"/>
    </source>
</evidence>
<dbReference type="InterPro" id="IPR002931">
    <property type="entry name" value="Transglutaminase-like"/>
</dbReference>
<dbReference type="SMART" id="SM00460">
    <property type="entry name" value="TGc"/>
    <property type="match status" value="1"/>
</dbReference>
<dbReference type="AlphaFoldDB" id="M2T777"/>